<evidence type="ECO:0000313" key="11">
    <source>
        <dbReference type="Proteomes" id="UP000471435"/>
    </source>
</evidence>
<dbReference type="InterPro" id="IPR017961">
    <property type="entry name" value="DNA_pol_Y-fam_little_finger"/>
</dbReference>
<evidence type="ECO:0000256" key="2">
    <source>
        <dbReference type="ARBA" id="ARBA00012417"/>
    </source>
</evidence>
<evidence type="ECO:0000256" key="5">
    <source>
        <dbReference type="ARBA" id="ARBA00049244"/>
    </source>
</evidence>
<evidence type="ECO:0000259" key="9">
    <source>
        <dbReference type="Pfam" id="PF20114"/>
    </source>
</evidence>
<dbReference type="GO" id="GO:0003684">
    <property type="term" value="F:damaged DNA binding"/>
    <property type="evidence" value="ECO:0007669"/>
    <property type="project" value="InterPro"/>
</dbReference>
<feature type="region of interest" description="Disordered" evidence="6">
    <location>
        <begin position="1"/>
        <end position="32"/>
    </location>
</feature>
<dbReference type="InterPro" id="IPR001126">
    <property type="entry name" value="UmuC"/>
</dbReference>
<evidence type="ECO:0000313" key="10">
    <source>
        <dbReference type="EMBL" id="MXP46764.1"/>
    </source>
</evidence>
<keyword evidence="11" id="KW-1185">Reference proteome</keyword>
<evidence type="ECO:0000259" key="8">
    <source>
        <dbReference type="Pfam" id="PF11799"/>
    </source>
</evidence>
<organism evidence="10 11">
    <name type="scientific">Pontixanthobacter luteolus</name>
    <dbReference type="NCBI Taxonomy" id="295089"/>
    <lineage>
        <taxon>Bacteria</taxon>
        <taxon>Pseudomonadati</taxon>
        <taxon>Pseudomonadota</taxon>
        <taxon>Alphaproteobacteria</taxon>
        <taxon>Sphingomonadales</taxon>
        <taxon>Erythrobacteraceae</taxon>
        <taxon>Pontixanthobacter</taxon>
    </lineage>
</organism>
<comment type="catalytic activity">
    <reaction evidence="5">
        <text>DNA(n) + a 2'-deoxyribonucleoside 5'-triphosphate = DNA(n+1) + diphosphate</text>
        <dbReference type="Rhea" id="RHEA:22508"/>
        <dbReference type="Rhea" id="RHEA-COMP:17339"/>
        <dbReference type="Rhea" id="RHEA-COMP:17340"/>
        <dbReference type="ChEBI" id="CHEBI:33019"/>
        <dbReference type="ChEBI" id="CHEBI:61560"/>
        <dbReference type="ChEBI" id="CHEBI:173112"/>
        <dbReference type="EC" id="2.7.7.7"/>
    </reaction>
</comment>
<evidence type="ECO:0000259" key="7">
    <source>
        <dbReference type="Pfam" id="PF00817"/>
    </source>
</evidence>
<dbReference type="CDD" id="cd03468">
    <property type="entry name" value="PolY_like"/>
    <property type="match status" value="1"/>
</dbReference>
<dbReference type="Proteomes" id="UP000471435">
    <property type="component" value="Unassembled WGS sequence"/>
</dbReference>
<gene>
    <name evidence="10" type="ORF">GRI43_05065</name>
</gene>
<dbReference type="OrthoDB" id="9788640at2"/>
<dbReference type="PANTHER" id="PTHR35369:SF2">
    <property type="entry name" value="BLR3025 PROTEIN"/>
    <property type="match status" value="1"/>
</dbReference>
<dbReference type="EC" id="2.7.7.7" evidence="2"/>
<dbReference type="PANTHER" id="PTHR35369">
    <property type="entry name" value="BLR3025 PROTEIN-RELATED"/>
    <property type="match status" value="1"/>
</dbReference>
<comment type="subunit">
    <text evidence="1">Monomer.</text>
</comment>
<dbReference type="Pfam" id="PF11799">
    <property type="entry name" value="IMS_C"/>
    <property type="match status" value="1"/>
</dbReference>
<evidence type="ECO:0000256" key="4">
    <source>
        <dbReference type="ARBA" id="ARBA00025589"/>
    </source>
</evidence>
<evidence type="ECO:0000256" key="1">
    <source>
        <dbReference type="ARBA" id="ARBA00011245"/>
    </source>
</evidence>
<dbReference type="GO" id="GO:0006281">
    <property type="term" value="P:DNA repair"/>
    <property type="evidence" value="ECO:0007669"/>
    <property type="project" value="InterPro"/>
</dbReference>
<feature type="domain" description="UmuC" evidence="7">
    <location>
        <begin position="77"/>
        <end position="188"/>
    </location>
</feature>
<dbReference type="Pfam" id="PF00817">
    <property type="entry name" value="IMS"/>
    <property type="match status" value="1"/>
</dbReference>
<reference evidence="10 11" key="1">
    <citation type="submission" date="2019-12" db="EMBL/GenBank/DDBJ databases">
        <title>Genomic-based taxomic classification of the family Erythrobacteraceae.</title>
        <authorList>
            <person name="Xu L."/>
        </authorList>
    </citation>
    <scope>NUCLEOTIDE SEQUENCE [LARGE SCALE GENOMIC DNA]</scope>
    <source>
        <strain evidence="10 11">SW-109</strain>
    </source>
</reference>
<dbReference type="AlphaFoldDB" id="A0A6I4V2Z5"/>
<comment type="caution">
    <text evidence="10">The sequence shown here is derived from an EMBL/GenBank/DDBJ whole genome shotgun (WGS) entry which is preliminary data.</text>
</comment>
<dbReference type="InterPro" id="IPR050356">
    <property type="entry name" value="SulA_CellDiv_inhibitor"/>
</dbReference>
<dbReference type="SUPFAM" id="SSF56672">
    <property type="entry name" value="DNA/RNA polymerases"/>
    <property type="match status" value="1"/>
</dbReference>
<comment type="function">
    <text evidence="4">Poorly processive, error-prone DNA polymerase involved in untargeted mutagenesis. Copies undamaged DNA at stalled replication forks, which arise in vivo from mismatched or misaligned primer ends. These misaligned primers can be extended by PolIV. Exhibits no 3'-5' exonuclease (proofreading) activity. May be involved in translesional synthesis, in conjunction with the beta clamp from PolIII.</text>
</comment>
<sequence>MTDSLSKPPGLGPGPAAPQSSPTTIQREEQARPPRRILSVWLARLSVDRWRLSNGLKRGEGGDALPTALITETAHGPRINAVNEAAIAAGARKGMMLADARTLCPSIQVAPSDPAGDIDALEKLAIWAQRWGPWSAMDPPDGLLIDITAAAHLFGGERRLLEDAQALFRKRELAARLAIAPTAGAAWALAHYGPELTILDPDDDIAQRLSQLPVAALRLDDDVMTVLRRLGLKRLSDLSGITTAGGTGGTGRDAIMRRFRNRRSPAANPLVRMDQLLGKVPEPLLPVIPQHMPLVQRRLAEPIRHRELLDQVLADLAQDMSRELEGKAKGARRLELGLWRVDGEVVVRALEMAAATRDAAHICRLLAAKLDDVDAGFGIETVRLRASWAEPLALSQGDIETSAENQGTSLAACVDRLTVRLGSRAVTRPVPFASHIPERAQRWQPPLEPEPASQGELAFHHRPLKMLDKAERITVLYATPDGYPRRFRWRGQVHEVARVEGPERIAPEWWRERSSVRLRDYYRIEDGEGRRYWIYRHGLIGDGRGNDKQGGLPDWYLQGLCA</sequence>
<dbReference type="EMBL" id="WTYP01000001">
    <property type="protein sequence ID" value="MXP46764.1"/>
    <property type="molecule type" value="Genomic_DNA"/>
</dbReference>
<feature type="domain" description="DUF6504" evidence="9">
    <location>
        <begin position="478"/>
        <end position="537"/>
    </location>
</feature>
<evidence type="ECO:0000256" key="6">
    <source>
        <dbReference type="SAM" id="MobiDB-lite"/>
    </source>
</evidence>
<accession>A0A6I4V2Z5</accession>
<dbReference type="InterPro" id="IPR045443">
    <property type="entry name" value="DUF6504"/>
</dbReference>
<dbReference type="InterPro" id="IPR043502">
    <property type="entry name" value="DNA/RNA_pol_sf"/>
</dbReference>
<protein>
    <recommendedName>
        <fullName evidence="2">DNA-directed DNA polymerase</fullName>
        <ecNumber evidence="2">2.7.7.7</ecNumber>
    </recommendedName>
</protein>
<dbReference type="Pfam" id="PF20114">
    <property type="entry name" value="DUF6504"/>
    <property type="match status" value="1"/>
</dbReference>
<evidence type="ECO:0000256" key="3">
    <source>
        <dbReference type="ARBA" id="ARBA00022763"/>
    </source>
</evidence>
<keyword evidence="3" id="KW-0227">DNA damage</keyword>
<name>A0A6I4V2Z5_9SPHN</name>
<proteinExistence type="predicted"/>
<feature type="domain" description="DNA polymerase Y-family little finger" evidence="8">
    <location>
        <begin position="296"/>
        <end position="385"/>
    </location>
</feature>